<sequence>MTLVYLSASSSLNSSHGATRTRQTQPSVAAVTWPPRCYSSIPTLADGSPETDRDTLKAKSKALRRKGKHGNFLISDAKILLFIHITLPSIPFLWGSRTDRAAMVGHAPFPRHDVHSMLPQPRTSYESRSMIKGAWPVGCRTINGRHLVHCLGLKRAHIPSILDR</sequence>
<organism evidence="1 2">
    <name type="scientific">Armillaria tabescens</name>
    <name type="common">Ringless honey mushroom</name>
    <name type="synonym">Agaricus tabescens</name>
    <dbReference type="NCBI Taxonomy" id="1929756"/>
    <lineage>
        <taxon>Eukaryota</taxon>
        <taxon>Fungi</taxon>
        <taxon>Dikarya</taxon>
        <taxon>Basidiomycota</taxon>
        <taxon>Agaricomycotina</taxon>
        <taxon>Agaricomycetes</taxon>
        <taxon>Agaricomycetidae</taxon>
        <taxon>Agaricales</taxon>
        <taxon>Marasmiineae</taxon>
        <taxon>Physalacriaceae</taxon>
        <taxon>Desarmillaria</taxon>
    </lineage>
</organism>
<keyword evidence="2" id="KW-1185">Reference proteome</keyword>
<dbReference type="GeneID" id="85352888"/>
<dbReference type="Proteomes" id="UP001175211">
    <property type="component" value="Unassembled WGS sequence"/>
</dbReference>
<accession>A0AA39TKB8</accession>
<proteinExistence type="predicted"/>
<protein>
    <submittedName>
        <fullName evidence="1">Uncharacterized protein</fullName>
    </submittedName>
</protein>
<dbReference type="EMBL" id="JAUEPS010000010">
    <property type="protein sequence ID" value="KAK0462087.1"/>
    <property type="molecule type" value="Genomic_DNA"/>
</dbReference>
<reference evidence="1" key="1">
    <citation type="submission" date="2023-06" db="EMBL/GenBank/DDBJ databases">
        <authorList>
            <consortium name="Lawrence Berkeley National Laboratory"/>
            <person name="Ahrendt S."/>
            <person name="Sahu N."/>
            <person name="Indic B."/>
            <person name="Wong-Bajracharya J."/>
            <person name="Merenyi Z."/>
            <person name="Ke H.-M."/>
            <person name="Monk M."/>
            <person name="Kocsube S."/>
            <person name="Drula E."/>
            <person name="Lipzen A."/>
            <person name="Balint B."/>
            <person name="Henrissat B."/>
            <person name="Andreopoulos B."/>
            <person name="Martin F.M."/>
            <person name="Harder C.B."/>
            <person name="Rigling D."/>
            <person name="Ford K.L."/>
            <person name="Foster G.D."/>
            <person name="Pangilinan J."/>
            <person name="Papanicolaou A."/>
            <person name="Barry K."/>
            <person name="LaButti K."/>
            <person name="Viragh M."/>
            <person name="Koriabine M."/>
            <person name="Yan M."/>
            <person name="Riley R."/>
            <person name="Champramary S."/>
            <person name="Plett K.L."/>
            <person name="Tsai I.J."/>
            <person name="Slot J."/>
            <person name="Sipos G."/>
            <person name="Plett J."/>
            <person name="Nagy L.G."/>
            <person name="Grigoriev I.V."/>
        </authorList>
    </citation>
    <scope>NUCLEOTIDE SEQUENCE</scope>
    <source>
        <strain evidence="1">CCBAS 213</strain>
    </source>
</reference>
<comment type="caution">
    <text evidence="1">The sequence shown here is derived from an EMBL/GenBank/DDBJ whole genome shotgun (WGS) entry which is preliminary data.</text>
</comment>
<evidence type="ECO:0000313" key="2">
    <source>
        <dbReference type="Proteomes" id="UP001175211"/>
    </source>
</evidence>
<dbReference type="RefSeq" id="XP_060333825.1">
    <property type="nucleotide sequence ID" value="XM_060469340.1"/>
</dbReference>
<evidence type="ECO:0000313" key="1">
    <source>
        <dbReference type="EMBL" id="KAK0462087.1"/>
    </source>
</evidence>
<dbReference type="AlphaFoldDB" id="A0AA39TKB8"/>
<name>A0AA39TKB8_ARMTA</name>
<gene>
    <name evidence="1" type="ORF">EV420DRAFT_147651</name>
</gene>